<accession>A0AA36N3Z2</accession>
<dbReference type="Pfam" id="PF19114">
    <property type="entry name" value="EsV_1_7_cys"/>
    <property type="match status" value="6"/>
</dbReference>
<dbReference type="EMBL" id="CAUJNA010003279">
    <property type="protein sequence ID" value="CAJ1397805.1"/>
    <property type="molecule type" value="Genomic_DNA"/>
</dbReference>
<protein>
    <submittedName>
        <fullName evidence="1">Uncharacterized protein</fullName>
    </submittedName>
</protein>
<dbReference type="Proteomes" id="UP001178507">
    <property type="component" value="Unassembled WGS sequence"/>
</dbReference>
<dbReference type="SMART" id="SM01425">
    <property type="entry name" value="EsV_1_7"/>
    <property type="match status" value="5"/>
</dbReference>
<comment type="caution">
    <text evidence="1">The sequence shown here is derived from an EMBL/GenBank/DDBJ whole genome shotgun (WGS) entry which is preliminary data.</text>
</comment>
<sequence>MSALCIRAMAGHMNCAAQGTWRRAATAFGRQAAQHWPRSLERQSGDTWRIAPTRQLACAPPKLRPSDDGALPKLLEEVQVPRQILPGANASTASLCVCGRAPPSFGWPKDVRPSHCARCKSEGMVRLQGPKCRCGRAWPVFGVPGDARPTCCSKCKAGGMVDIKNRKCQCGKCQPHFGFPDDARPICCSRCKAEGMVDIRSRKCECGKARPGFGYAGDARATCCCQCKYDGMVDIRSLKCKCGKAQPSFGFIDDVRPTCCKQCMAAGMVDIKSPRCKMCNKQASYPDEAGRPKQLCAAHSAEVGAHVLSSPRRSRMASECFDALEAEWGRKLSFRYRFDIKTSSWSGAEFVGLVPSRNVKPDAYDPEARKVVEFLGNYYHGCPPDHPQQFRLMVCFEPTVLTCPRVALV</sequence>
<reference evidence="1" key="1">
    <citation type="submission" date="2023-08" db="EMBL/GenBank/DDBJ databases">
        <authorList>
            <person name="Chen Y."/>
            <person name="Shah S."/>
            <person name="Dougan E. K."/>
            <person name="Thang M."/>
            <person name="Chan C."/>
        </authorList>
    </citation>
    <scope>NUCLEOTIDE SEQUENCE</scope>
</reference>
<evidence type="ECO:0000313" key="2">
    <source>
        <dbReference type="Proteomes" id="UP001178507"/>
    </source>
</evidence>
<gene>
    <name evidence="1" type="ORF">EVOR1521_LOCUS21751</name>
</gene>
<proteinExistence type="predicted"/>
<keyword evidence="2" id="KW-1185">Reference proteome</keyword>
<organism evidence="1 2">
    <name type="scientific">Effrenium voratum</name>
    <dbReference type="NCBI Taxonomy" id="2562239"/>
    <lineage>
        <taxon>Eukaryota</taxon>
        <taxon>Sar</taxon>
        <taxon>Alveolata</taxon>
        <taxon>Dinophyceae</taxon>
        <taxon>Suessiales</taxon>
        <taxon>Symbiodiniaceae</taxon>
        <taxon>Effrenium</taxon>
    </lineage>
</organism>
<name>A0AA36N3Z2_9DINO</name>
<evidence type="ECO:0000313" key="1">
    <source>
        <dbReference type="EMBL" id="CAJ1397805.1"/>
    </source>
</evidence>
<dbReference type="InterPro" id="IPR043822">
    <property type="entry name" value="EsV_1_7_cys"/>
</dbReference>
<dbReference type="AlphaFoldDB" id="A0AA36N3Z2"/>